<dbReference type="InterPro" id="IPR029131">
    <property type="entry name" value="HAUS5"/>
</dbReference>
<dbReference type="AlphaFoldDB" id="A0A2K1JYA6"/>
<organism evidence="2">
    <name type="scientific">Physcomitrium patens</name>
    <name type="common">Spreading-leaved earth moss</name>
    <name type="synonym">Physcomitrella patens</name>
    <dbReference type="NCBI Taxonomy" id="3218"/>
    <lineage>
        <taxon>Eukaryota</taxon>
        <taxon>Viridiplantae</taxon>
        <taxon>Streptophyta</taxon>
        <taxon>Embryophyta</taxon>
        <taxon>Bryophyta</taxon>
        <taxon>Bryophytina</taxon>
        <taxon>Bryopsida</taxon>
        <taxon>Funariidae</taxon>
        <taxon>Funariales</taxon>
        <taxon>Funariaceae</taxon>
        <taxon>Physcomitrium</taxon>
    </lineage>
</organism>
<protein>
    <recommendedName>
        <fullName evidence="5">AUGMIN subunit 5</fullName>
    </recommendedName>
</protein>
<evidence type="ECO:0000313" key="4">
    <source>
        <dbReference type="Proteomes" id="UP000006727"/>
    </source>
</evidence>
<evidence type="ECO:0000313" key="2">
    <source>
        <dbReference type="EMBL" id="PNR46505.1"/>
    </source>
</evidence>
<sequence length="818" mass="91405">MQGGSVGGAPTAEAIIEWLQQEMGYRAAPSVEALRRICRGNMMLVWKFLLDRVKSDQTVEKIRRNIHVHGSPARGTAVSEVGKRDLRGDAGDEGGKEKEIESVKIERSNSGKSVRRRPGTSDYKSRSRPGTGDRPKSREGADQRDREKVADSEDSIEKALGERDAAEHEVEKLRLSVQRMTKDLKSRMLDVSKEECERQRVHEDKSNSRHKQVLLESYDQRSEQSIRIFMEYWKRLHGYVEHARDVQRGKAGPSDFPLERAQTNLDAHLSTSVSVSDGNQILNESSRERTIRQACEVLSAALLDKIRSSFPAYDGGSSNSDGQLEVAKLSFEVDGDGIPEEVKESATILLRNPPLLLQAMNDYSKRVVAMIESETEKIDVRADAERLRYRYENNRVLEDISAEADDLLNLHRRNPRGGSKEVKNTFKQLRERQRAHAFQFMATEDAVNQAAEAKKRSDELILRIHEVGADATNTGPLRQHELEVWAKERELAGVRASLNTLLSEVQRLHKLCEERRKAEEALRQKWKRIEEFDSRRLGLEAIYTALLRANMAAAAAWEHHSRASREQSASTIIPICESLQNKSNAARDLIERELSAFQRSPDNRLYMMPAFVPGLLEGMTSSTSSGAEAIAAAERNADLLTAKAASGDPSAIPSICRISAAMHSSGVESGDLGLTQIVDSLRFFLRPGGTSANLVEDLAKAVNQVQTLKDLLKSGRGLLAAAGASIPEYERSVQQCAEKSAEQDKLALEVWLPELKSAVQEAQRCLEDCKRVRGLVDEWWEQPAATVVDWVSVDGQNVGAWLALVKQLQTAFYEKQLL</sequence>
<reference evidence="2 4" key="1">
    <citation type="journal article" date="2008" name="Science">
        <title>The Physcomitrella genome reveals evolutionary insights into the conquest of land by plants.</title>
        <authorList>
            <person name="Rensing S."/>
            <person name="Lang D."/>
            <person name="Zimmer A."/>
            <person name="Terry A."/>
            <person name="Salamov A."/>
            <person name="Shapiro H."/>
            <person name="Nishiyama T."/>
            <person name="Perroud P.-F."/>
            <person name="Lindquist E."/>
            <person name="Kamisugi Y."/>
            <person name="Tanahashi T."/>
            <person name="Sakakibara K."/>
            <person name="Fujita T."/>
            <person name="Oishi K."/>
            <person name="Shin-I T."/>
            <person name="Kuroki Y."/>
            <person name="Toyoda A."/>
            <person name="Suzuki Y."/>
            <person name="Hashimoto A."/>
            <person name="Yamaguchi K."/>
            <person name="Sugano A."/>
            <person name="Kohara Y."/>
            <person name="Fujiyama A."/>
            <person name="Anterola A."/>
            <person name="Aoki S."/>
            <person name="Ashton N."/>
            <person name="Barbazuk W.B."/>
            <person name="Barker E."/>
            <person name="Bennetzen J."/>
            <person name="Bezanilla M."/>
            <person name="Blankenship R."/>
            <person name="Cho S.H."/>
            <person name="Dutcher S."/>
            <person name="Estelle M."/>
            <person name="Fawcett J.A."/>
            <person name="Gundlach H."/>
            <person name="Hanada K."/>
            <person name="Heyl A."/>
            <person name="Hicks K.A."/>
            <person name="Hugh J."/>
            <person name="Lohr M."/>
            <person name="Mayer K."/>
            <person name="Melkozernov A."/>
            <person name="Murata T."/>
            <person name="Nelson D."/>
            <person name="Pils B."/>
            <person name="Prigge M."/>
            <person name="Reiss B."/>
            <person name="Renner T."/>
            <person name="Rombauts S."/>
            <person name="Rushton P."/>
            <person name="Sanderfoot A."/>
            <person name="Schween G."/>
            <person name="Shiu S.-H."/>
            <person name="Stueber K."/>
            <person name="Theodoulou F.L."/>
            <person name="Tu H."/>
            <person name="Van de Peer Y."/>
            <person name="Verrier P.J."/>
            <person name="Waters E."/>
            <person name="Wood A."/>
            <person name="Yang L."/>
            <person name="Cove D."/>
            <person name="Cuming A."/>
            <person name="Hasebe M."/>
            <person name="Lucas S."/>
            <person name="Mishler D.B."/>
            <person name="Reski R."/>
            <person name="Grigoriev I."/>
            <person name="Quatrano R.S."/>
            <person name="Boore J.L."/>
        </authorList>
    </citation>
    <scope>NUCLEOTIDE SEQUENCE [LARGE SCALE GENOMIC DNA]</scope>
    <source>
        <strain evidence="3 4">cv. Gransden 2004</strain>
    </source>
</reference>
<dbReference type="STRING" id="3218.A0A2K1JYA6"/>
<reference evidence="2 4" key="2">
    <citation type="journal article" date="2018" name="Plant J.">
        <title>The Physcomitrella patens chromosome-scale assembly reveals moss genome structure and evolution.</title>
        <authorList>
            <person name="Lang D."/>
            <person name="Ullrich K.K."/>
            <person name="Murat F."/>
            <person name="Fuchs J."/>
            <person name="Jenkins J."/>
            <person name="Haas F.B."/>
            <person name="Piednoel M."/>
            <person name="Gundlach H."/>
            <person name="Van Bel M."/>
            <person name="Meyberg R."/>
            <person name="Vives C."/>
            <person name="Morata J."/>
            <person name="Symeonidi A."/>
            <person name="Hiss M."/>
            <person name="Muchero W."/>
            <person name="Kamisugi Y."/>
            <person name="Saleh O."/>
            <person name="Blanc G."/>
            <person name="Decker E.L."/>
            <person name="van Gessel N."/>
            <person name="Grimwood J."/>
            <person name="Hayes R.D."/>
            <person name="Graham S.W."/>
            <person name="Gunter L.E."/>
            <person name="McDaniel S.F."/>
            <person name="Hoernstein S.N.W."/>
            <person name="Larsson A."/>
            <person name="Li F.W."/>
            <person name="Perroud P.F."/>
            <person name="Phillips J."/>
            <person name="Ranjan P."/>
            <person name="Rokshar D.S."/>
            <person name="Rothfels C.J."/>
            <person name="Schneider L."/>
            <person name="Shu S."/>
            <person name="Stevenson D.W."/>
            <person name="Thummler F."/>
            <person name="Tillich M."/>
            <person name="Villarreal Aguilar J.C."/>
            <person name="Widiez T."/>
            <person name="Wong G.K."/>
            <person name="Wymore A."/>
            <person name="Zhang Y."/>
            <person name="Zimmer A.D."/>
            <person name="Quatrano R.S."/>
            <person name="Mayer K.F.X."/>
            <person name="Goodstein D."/>
            <person name="Casacuberta J.M."/>
            <person name="Vandepoele K."/>
            <person name="Reski R."/>
            <person name="Cuming A.C."/>
            <person name="Tuskan G.A."/>
            <person name="Maumus F."/>
            <person name="Salse J."/>
            <person name="Schmutz J."/>
            <person name="Rensing S.A."/>
        </authorList>
    </citation>
    <scope>NUCLEOTIDE SEQUENCE [LARGE SCALE GENOMIC DNA]</scope>
    <source>
        <strain evidence="3 4">cv. Gransden 2004</strain>
    </source>
</reference>
<feature type="compositionally biased region" description="Basic and acidic residues" evidence="1">
    <location>
        <begin position="131"/>
        <end position="166"/>
    </location>
</feature>
<dbReference type="PANTHER" id="PTHR34968:SF1">
    <property type="entry name" value="AUGMIN SUBUNIT 5"/>
    <property type="match status" value="1"/>
</dbReference>
<evidence type="ECO:0000256" key="1">
    <source>
        <dbReference type="SAM" id="MobiDB-lite"/>
    </source>
</evidence>
<gene>
    <name evidence="3" type="primary">LOC112287628</name>
    <name evidence="2" type="ORF">PHYPA_013624</name>
</gene>
<dbReference type="PaxDb" id="3218-PP1S58_171V6.1"/>
<dbReference type="RefSeq" id="XP_024386587.1">
    <property type="nucleotide sequence ID" value="XM_024530819.2"/>
</dbReference>
<evidence type="ECO:0008006" key="5">
    <source>
        <dbReference type="Google" id="ProtNLM"/>
    </source>
</evidence>
<feature type="region of interest" description="Disordered" evidence="1">
    <location>
        <begin position="70"/>
        <end position="166"/>
    </location>
</feature>
<evidence type="ECO:0000313" key="3">
    <source>
        <dbReference type="EnsemblPlants" id="Pp3c10_8720V3.1"/>
    </source>
</evidence>
<dbReference type="Pfam" id="PF14817">
    <property type="entry name" value="HAUS5"/>
    <property type="match status" value="1"/>
</dbReference>
<dbReference type="GO" id="GO:0070652">
    <property type="term" value="C:HAUS complex"/>
    <property type="evidence" value="ECO:0007669"/>
    <property type="project" value="InterPro"/>
</dbReference>
<dbReference type="Gramene" id="Pp3c10_8720V3.1">
    <property type="protein sequence ID" value="Pp3c10_8720V3.1"/>
    <property type="gene ID" value="Pp3c10_8720"/>
</dbReference>
<dbReference type="EnsemblPlants" id="Pp3c10_8720V3.4">
    <property type="protein sequence ID" value="Pp3c10_8720V3.4"/>
    <property type="gene ID" value="Pp3c10_8720"/>
</dbReference>
<dbReference type="EnsemblPlants" id="Pp3c10_8720V3.1">
    <property type="protein sequence ID" value="Pp3c10_8720V3.1"/>
    <property type="gene ID" value="Pp3c10_8720"/>
</dbReference>
<dbReference type="InterPro" id="IPR044706">
    <property type="entry name" value="AUG5_plant"/>
</dbReference>
<dbReference type="EMBL" id="ABEU02000010">
    <property type="protein sequence ID" value="PNR46505.1"/>
    <property type="molecule type" value="Genomic_DNA"/>
</dbReference>
<dbReference type="Gramene" id="Pp3c10_8720V3.3">
    <property type="protein sequence ID" value="Pp3c10_8720V3.3"/>
    <property type="gene ID" value="Pp3c10_8720"/>
</dbReference>
<dbReference type="GO" id="GO:0005876">
    <property type="term" value="C:spindle microtubule"/>
    <property type="evidence" value="ECO:0007669"/>
    <property type="project" value="InterPro"/>
</dbReference>
<dbReference type="Gramene" id="Pp3c10_8720V3.4">
    <property type="protein sequence ID" value="Pp3c10_8720V3.4"/>
    <property type="gene ID" value="Pp3c10_8720"/>
</dbReference>
<accession>A0A2K1JYA6</accession>
<name>A0A2K1JYA6_PHYPA</name>
<proteinExistence type="predicted"/>
<dbReference type="EnsemblPlants" id="Pp3c10_8720V3.3">
    <property type="protein sequence ID" value="Pp3c10_8720V3.3"/>
    <property type="gene ID" value="Pp3c10_8720"/>
</dbReference>
<feature type="compositionally biased region" description="Basic and acidic residues" evidence="1">
    <location>
        <begin position="81"/>
        <end position="109"/>
    </location>
</feature>
<reference evidence="3" key="3">
    <citation type="submission" date="2020-12" db="UniProtKB">
        <authorList>
            <consortium name="EnsemblPlants"/>
        </authorList>
    </citation>
    <scope>IDENTIFICATION</scope>
</reference>
<dbReference type="PANTHER" id="PTHR34968">
    <property type="entry name" value="AUGMIN SUBUNIT 5"/>
    <property type="match status" value="1"/>
</dbReference>
<keyword evidence="4" id="KW-1185">Reference proteome</keyword>
<dbReference type="OMA" id="LRYYVNQ"/>
<dbReference type="Proteomes" id="UP000006727">
    <property type="component" value="Chromosome 10"/>
</dbReference>
<dbReference type="GO" id="GO:0051225">
    <property type="term" value="P:spindle assembly"/>
    <property type="evidence" value="ECO:0007669"/>
    <property type="project" value="InterPro"/>
</dbReference>
<dbReference type="GeneID" id="112287628"/>
<dbReference type="OrthoDB" id="2019614at2759"/>